<feature type="region of interest" description="Disordered" evidence="1">
    <location>
        <begin position="1"/>
        <end position="26"/>
    </location>
</feature>
<gene>
    <name evidence="3" type="ORF">DFP72DRAFT_1022965</name>
</gene>
<evidence type="ECO:0000313" key="3">
    <source>
        <dbReference type="EMBL" id="KAF6742178.1"/>
    </source>
</evidence>
<dbReference type="PROSITE" id="PS50011">
    <property type="entry name" value="PROTEIN_KINASE_DOM"/>
    <property type="match status" value="1"/>
</dbReference>
<evidence type="ECO:0000313" key="4">
    <source>
        <dbReference type="Proteomes" id="UP000521943"/>
    </source>
</evidence>
<evidence type="ECO:0000259" key="2">
    <source>
        <dbReference type="PROSITE" id="PS50011"/>
    </source>
</evidence>
<dbReference type="AlphaFoldDB" id="A0A8H6HA88"/>
<protein>
    <recommendedName>
        <fullName evidence="2">Protein kinase domain-containing protein</fullName>
    </recommendedName>
</protein>
<dbReference type="GO" id="GO:0004672">
    <property type="term" value="F:protein kinase activity"/>
    <property type="evidence" value="ECO:0007669"/>
    <property type="project" value="InterPro"/>
</dbReference>
<proteinExistence type="predicted"/>
<dbReference type="GO" id="GO:0005524">
    <property type="term" value="F:ATP binding"/>
    <property type="evidence" value="ECO:0007669"/>
    <property type="project" value="InterPro"/>
</dbReference>
<comment type="caution">
    <text evidence="3">The sequence shown here is derived from an EMBL/GenBank/DDBJ whole genome shotgun (WGS) entry which is preliminary data.</text>
</comment>
<reference evidence="3 4" key="1">
    <citation type="submission" date="2020-07" db="EMBL/GenBank/DDBJ databases">
        <title>Comparative genomics of pyrophilous fungi reveals a link between fire events and developmental genes.</title>
        <authorList>
            <consortium name="DOE Joint Genome Institute"/>
            <person name="Steindorff A.S."/>
            <person name="Carver A."/>
            <person name="Calhoun S."/>
            <person name="Stillman K."/>
            <person name="Liu H."/>
            <person name="Lipzen A."/>
            <person name="Pangilinan J."/>
            <person name="Labutti K."/>
            <person name="Bruns T.D."/>
            <person name="Grigoriev I.V."/>
        </authorList>
    </citation>
    <scope>NUCLEOTIDE SEQUENCE [LARGE SCALE GENOMIC DNA]</scope>
    <source>
        <strain evidence="3 4">CBS 144469</strain>
    </source>
</reference>
<feature type="region of interest" description="Disordered" evidence="1">
    <location>
        <begin position="223"/>
        <end position="245"/>
    </location>
</feature>
<dbReference type="InterPro" id="IPR000719">
    <property type="entry name" value="Prot_kinase_dom"/>
</dbReference>
<dbReference type="InterPro" id="IPR011009">
    <property type="entry name" value="Kinase-like_dom_sf"/>
</dbReference>
<dbReference type="Pfam" id="PF17667">
    <property type="entry name" value="Pkinase_fungal"/>
    <property type="match status" value="1"/>
</dbReference>
<feature type="compositionally biased region" description="Basic and acidic residues" evidence="1">
    <location>
        <begin position="304"/>
        <end position="325"/>
    </location>
</feature>
<feature type="region of interest" description="Disordered" evidence="1">
    <location>
        <begin position="294"/>
        <end position="351"/>
    </location>
</feature>
<feature type="compositionally biased region" description="Basic and acidic residues" evidence="1">
    <location>
        <begin position="8"/>
        <end position="26"/>
    </location>
</feature>
<evidence type="ECO:0000256" key="1">
    <source>
        <dbReference type="SAM" id="MobiDB-lite"/>
    </source>
</evidence>
<dbReference type="InterPro" id="IPR040976">
    <property type="entry name" value="Pkinase_fungal"/>
</dbReference>
<name>A0A8H6HA88_9AGAR</name>
<dbReference type="EMBL" id="JACGCI010000197">
    <property type="protein sequence ID" value="KAF6742178.1"/>
    <property type="molecule type" value="Genomic_DNA"/>
</dbReference>
<dbReference type="Proteomes" id="UP000521943">
    <property type="component" value="Unassembled WGS sequence"/>
</dbReference>
<accession>A0A8H6HA88</accession>
<sequence length="818" mass="93027">MSITKQLHKAEKSTEKSRARPETRNFEAEQCGVDCGHSQEPIHSNITQIHRDLEKTQDIRLKTMLKAMIMLKSSRDDKSQAKPSPAPEEIFEYGEAQLRALVEEAVTFCNDATRSRKFIDKLEELLRGGPKASPCDAIASGLNDVLIDFHKRDVGQLKRCPDEDLTLYNVGSNMLLDSELLMEASDYKSKSKPDVYESRVKDLFQSAAEFENLTFGELAASLETKQSSKSPASGRKDPETRNDWSNIISSLEVKAGQGSRGSLLRAKWKQGGYSSAANLNDDLTNQCTRGVPGTAVPSCEPSPDCDHKDLDIDTRRGLKREREQEDSVEEPSSKKSRTSSSGGSRAGPLWSVHPGRLPSEIQCAFYGLELLRSRWDRTHSIVMSFLDDHFSLRWYDSQGCIRTQEISVCGEELPLVVATIVLLQRVQGTMRGTANVDLKATVGGKEVCFELPRATRARWEVRGRRPVAVRPLARQNLSDNFDTSESEHHSSAVLEDCFFKWYWREENRSSEKQIVDTAKERAVRYLPREHISDVLNHLPVIHGSEVYKHLSTRHIRELCQLGTDGALVPCAMMSQRLLPMEKTFQPQEVEVRLWDILRCLTLLWTLGVTHGDISLDNIMATPPNKDGRKYIVLNDFDLATVMNPGDESPPKSGNGMGGTKPFMALEVLGNADGSIKRVLHQELESTFWSLAWYCHREWDWNIGTYFDVRNRKMDWIHERLYRNPDIDMGKEYFPLLRKIGALLYIEDLELMKLKTKILEGPEEEGAEFKPRFFTELPHIARPAKDFLLLCDKAFPRDEEYKSWSWMDFTVDTCTRTSP</sequence>
<dbReference type="SUPFAM" id="SSF56112">
    <property type="entry name" value="Protein kinase-like (PK-like)"/>
    <property type="match status" value="1"/>
</dbReference>
<keyword evidence="4" id="KW-1185">Reference proteome</keyword>
<dbReference type="OrthoDB" id="5569250at2759"/>
<organism evidence="3 4">
    <name type="scientific">Ephemerocybe angulata</name>
    <dbReference type="NCBI Taxonomy" id="980116"/>
    <lineage>
        <taxon>Eukaryota</taxon>
        <taxon>Fungi</taxon>
        <taxon>Dikarya</taxon>
        <taxon>Basidiomycota</taxon>
        <taxon>Agaricomycotina</taxon>
        <taxon>Agaricomycetes</taxon>
        <taxon>Agaricomycetidae</taxon>
        <taxon>Agaricales</taxon>
        <taxon>Agaricineae</taxon>
        <taxon>Psathyrellaceae</taxon>
        <taxon>Ephemerocybe</taxon>
    </lineage>
</organism>
<feature type="domain" description="Protein kinase" evidence="2">
    <location>
        <begin position="423"/>
        <end position="779"/>
    </location>
</feature>
<dbReference type="Gene3D" id="1.10.510.10">
    <property type="entry name" value="Transferase(Phosphotransferase) domain 1"/>
    <property type="match status" value="1"/>
</dbReference>